<dbReference type="PANTHER" id="PTHR31718:SF31">
    <property type="entry name" value="OS01G0172800 PROTEIN"/>
    <property type="match status" value="1"/>
</dbReference>
<accession>A0A834T3D2</accession>
<dbReference type="AlphaFoldDB" id="A0A834T3D2"/>
<feature type="signal peptide" evidence="1">
    <location>
        <begin position="1"/>
        <end position="24"/>
    </location>
</feature>
<evidence type="ECO:0000256" key="1">
    <source>
        <dbReference type="SAM" id="SignalP"/>
    </source>
</evidence>
<keyword evidence="3" id="KW-1185">Reference proteome</keyword>
<dbReference type="EMBL" id="JAAIUW010000009">
    <property type="protein sequence ID" value="KAF7814362.1"/>
    <property type="molecule type" value="Genomic_DNA"/>
</dbReference>
<comment type="caution">
    <text evidence="2">The sequence shown here is derived from an EMBL/GenBank/DDBJ whole genome shotgun (WGS) entry which is preliminary data.</text>
</comment>
<dbReference type="InterPro" id="IPR010417">
    <property type="entry name" value="Embryo-specific_ATS3"/>
</dbReference>
<proteinExistence type="predicted"/>
<dbReference type="Proteomes" id="UP000634136">
    <property type="component" value="Unassembled WGS sequence"/>
</dbReference>
<gene>
    <name evidence="2" type="ORF">G2W53_028331</name>
</gene>
<sequence>MGSTTMKPLISLLTFAIFLSFSHAKPTPTQPQPQPLESFILNETHHQNAASCSYSVSIKTSCSSTRYTRDQISLSFGDAYGNQEWIRRLETGEGKRIGVSHKANYFLLQHFHSQWYLAHSRLDYPLEVGQKLSM</sequence>
<feature type="chain" id="PRO_5032756839" evidence="1">
    <location>
        <begin position="25"/>
        <end position="134"/>
    </location>
</feature>
<name>A0A834T3D2_9FABA</name>
<dbReference type="Pfam" id="PF06232">
    <property type="entry name" value="ATS3"/>
    <property type="match status" value="1"/>
</dbReference>
<dbReference type="OrthoDB" id="817978at2759"/>
<evidence type="ECO:0000313" key="3">
    <source>
        <dbReference type="Proteomes" id="UP000634136"/>
    </source>
</evidence>
<keyword evidence="1" id="KW-0732">Signal</keyword>
<evidence type="ECO:0000313" key="2">
    <source>
        <dbReference type="EMBL" id="KAF7814362.1"/>
    </source>
</evidence>
<dbReference type="PANTHER" id="PTHR31718">
    <property type="entry name" value="PLAT DOMAIN-CONTAINING PROTEIN"/>
    <property type="match status" value="1"/>
</dbReference>
<organism evidence="2 3">
    <name type="scientific">Senna tora</name>
    <dbReference type="NCBI Taxonomy" id="362788"/>
    <lineage>
        <taxon>Eukaryota</taxon>
        <taxon>Viridiplantae</taxon>
        <taxon>Streptophyta</taxon>
        <taxon>Embryophyta</taxon>
        <taxon>Tracheophyta</taxon>
        <taxon>Spermatophyta</taxon>
        <taxon>Magnoliopsida</taxon>
        <taxon>eudicotyledons</taxon>
        <taxon>Gunneridae</taxon>
        <taxon>Pentapetalae</taxon>
        <taxon>rosids</taxon>
        <taxon>fabids</taxon>
        <taxon>Fabales</taxon>
        <taxon>Fabaceae</taxon>
        <taxon>Caesalpinioideae</taxon>
        <taxon>Cassia clade</taxon>
        <taxon>Senna</taxon>
    </lineage>
</organism>
<reference evidence="2" key="1">
    <citation type="submission" date="2020-09" db="EMBL/GenBank/DDBJ databases">
        <title>Genome-Enabled Discovery of Anthraquinone Biosynthesis in Senna tora.</title>
        <authorList>
            <person name="Kang S.-H."/>
            <person name="Pandey R.P."/>
            <person name="Lee C.-M."/>
            <person name="Sim J.-S."/>
            <person name="Jeong J.-T."/>
            <person name="Choi B.-S."/>
            <person name="Jung M."/>
            <person name="Ginzburg D."/>
            <person name="Zhao K."/>
            <person name="Won S.Y."/>
            <person name="Oh T.-J."/>
            <person name="Yu Y."/>
            <person name="Kim N.-H."/>
            <person name="Lee O.R."/>
            <person name="Lee T.-H."/>
            <person name="Bashyal P."/>
            <person name="Kim T.-S."/>
            <person name="Lee W.-H."/>
            <person name="Kawkins C."/>
            <person name="Kim C.-K."/>
            <person name="Kim J.S."/>
            <person name="Ahn B.O."/>
            <person name="Rhee S.Y."/>
            <person name="Sohng J.K."/>
        </authorList>
    </citation>
    <scope>NUCLEOTIDE SEQUENCE</scope>
    <source>
        <tissue evidence="2">Leaf</tissue>
    </source>
</reference>
<protein>
    <submittedName>
        <fullName evidence="2">Embryo-specific protein ATS3B-like</fullName>
    </submittedName>
</protein>